<reference evidence="8 9" key="1">
    <citation type="submission" date="2019-02" db="EMBL/GenBank/DDBJ databases">
        <title>Deep-cultivation of Planctomycetes and their phenomic and genomic characterization uncovers novel biology.</title>
        <authorList>
            <person name="Wiegand S."/>
            <person name="Jogler M."/>
            <person name="Boedeker C."/>
            <person name="Pinto D."/>
            <person name="Vollmers J."/>
            <person name="Rivas-Marin E."/>
            <person name="Kohn T."/>
            <person name="Peeters S.H."/>
            <person name="Heuer A."/>
            <person name="Rast P."/>
            <person name="Oberbeckmann S."/>
            <person name="Bunk B."/>
            <person name="Jeske O."/>
            <person name="Meyerdierks A."/>
            <person name="Storesund J.E."/>
            <person name="Kallscheuer N."/>
            <person name="Luecker S."/>
            <person name="Lage O.M."/>
            <person name="Pohl T."/>
            <person name="Merkel B.J."/>
            <person name="Hornburger P."/>
            <person name="Mueller R.-W."/>
            <person name="Bruemmer F."/>
            <person name="Labrenz M."/>
            <person name="Spormann A.M."/>
            <person name="Op den Camp H."/>
            <person name="Overmann J."/>
            <person name="Amann R."/>
            <person name="Jetten M.S.M."/>
            <person name="Mascher T."/>
            <person name="Medema M.H."/>
            <person name="Devos D.P."/>
            <person name="Kaster A.-K."/>
            <person name="Ovreas L."/>
            <person name="Rohde M."/>
            <person name="Galperin M.Y."/>
            <person name="Jogler C."/>
        </authorList>
    </citation>
    <scope>NUCLEOTIDE SEQUENCE [LARGE SCALE GENOMIC DNA]</scope>
    <source>
        <strain evidence="8 9">Mal4</strain>
    </source>
</reference>
<feature type="transmembrane region" description="Helical" evidence="6">
    <location>
        <begin position="278"/>
        <end position="302"/>
    </location>
</feature>
<feature type="transmembrane region" description="Helical" evidence="6">
    <location>
        <begin position="424"/>
        <end position="441"/>
    </location>
</feature>
<evidence type="ECO:0000256" key="1">
    <source>
        <dbReference type="ARBA" id="ARBA00004651"/>
    </source>
</evidence>
<dbReference type="RefSeq" id="WP_197444114.1">
    <property type="nucleotide sequence ID" value="NZ_CP036275.1"/>
</dbReference>
<feature type="transmembrane region" description="Helical" evidence="6">
    <location>
        <begin position="142"/>
        <end position="162"/>
    </location>
</feature>
<feature type="transmembrane region" description="Helical" evidence="6">
    <location>
        <begin position="168"/>
        <end position="191"/>
    </location>
</feature>
<dbReference type="Proteomes" id="UP000320496">
    <property type="component" value="Chromosome"/>
</dbReference>
<evidence type="ECO:0000256" key="4">
    <source>
        <dbReference type="ARBA" id="ARBA00022989"/>
    </source>
</evidence>
<dbReference type="KEGG" id="mri:Mal4_11270"/>
<keyword evidence="9" id="KW-1185">Reference proteome</keyword>
<keyword evidence="2" id="KW-1003">Cell membrane</keyword>
<sequence>MPVKVRCRGCEKVLNAPDKARGKVVKCPKCGTKLKVPGGKQKVEAPASSGDSAEFLAGMNLDSLSLEDRHQKVCPYCASEMDEEDVICPSCGMNTQTGRMDAKIAKKKARRGPDPNEFYRKAWKDSWKFVFEQKGLAIRTGMYWTIYSVLNALSVFFLVKYATQIPLLVFWGSMTFITMMGIPGWWLFLALKIVDKSVHREKIQADRIHFDFFQSVALGLRMVIWPVVATFPFVFLAPFALGLMLPVALVHMTAKYTYRAWIFWEIGRVFLKNLGPSLYVVILGFVVNLPVAALGFGIAYFVGGNAFQSEPVNDLTGRIVTWVMELAGENPNPEGFIFWIAHSTLTFLAAIIVTAPLMFLAGFPAVFIMRVIGLMGMYNSRNLDLVNKIHVNTPATLGVRMLAFMVDMLLSPLATFIVTAEKKAIIVGQLINVAFIANMYYLGKETAGMIFGPIWIIYSWWMYFVVQESSNMRTTIGKDGFGVIVQCEDGKKMTLMQGTRRFFASLVTVATGFIGFLMVAVTPDKKALHDRLSKTVVVWRGDK</sequence>
<keyword evidence="3 6" id="KW-0812">Transmembrane</keyword>
<dbReference type="GO" id="GO:0005886">
    <property type="term" value="C:plasma membrane"/>
    <property type="evidence" value="ECO:0007669"/>
    <property type="project" value="UniProtKB-SubCell"/>
</dbReference>
<dbReference type="Pfam" id="PF06271">
    <property type="entry name" value="RDD"/>
    <property type="match status" value="1"/>
</dbReference>
<gene>
    <name evidence="8" type="ORF">Mal4_11270</name>
</gene>
<dbReference type="PANTHER" id="PTHR36115:SF9">
    <property type="entry name" value="LMO1584 PROTEIN"/>
    <property type="match status" value="1"/>
</dbReference>
<feature type="transmembrane region" description="Helical" evidence="6">
    <location>
        <begin position="447"/>
        <end position="466"/>
    </location>
</feature>
<protein>
    <submittedName>
        <fullName evidence="8">RDD family protein</fullName>
    </submittedName>
</protein>
<accession>A0A517Z300</accession>
<evidence type="ECO:0000256" key="2">
    <source>
        <dbReference type="ARBA" id="ARBA00022475"/>
    </source>
</evidence>
<evidence type="ECO:0000313" key="8">
    <source>
        <dbReference type="EMBL" id="QDU36828.1"/>
    </source>
</evidence>
<evidence type="ECO:0000256" key="3">
    <source>
        <dbReference type="ARBA" id="ARBA00022692"/>
    </source>
</evidence>
<evidence type="ECO:0000313" key="9">
    <source>
        <dbReference type="Proteomes" id="UP000320496"/>
    </source>
</evidence>
<dbReference type="AlphaFoldDB" id="A0A517Z300"/>
<comment type="subcellular location">
    <subcellularLocation>
        <location evidence="1">Cell membrane</location>
        <topology evidence="1">Multi-pass membrane protein</topology>
    </subcellularLocation>
</comment>
<keyword evidence="4 6" id="KW-1133">Transmembrane helix</keyword>
<evidence type="ECO:0000259" key="7">
    <source>
        <dbReference type="Pfam" id="PF06271"/>
    </source>
</evidence>
<feature type="transmembrane region" description="Helical" evidence="6">
    <location>
        <begin position="239"/>
        <end position="258"/>
    </location>
</feature>
<evidence type="ECO:0000256" key="6">
    <source>
        <dbReference type="SAM" id="Phobius"/>
    </source>
</evidence>
<organism evidence="8 9">
    <name type="scientific">Maioricimonas rarisocia</name>
    <dbReference type="NCBI Taxonomy" id="2528026"/>
    <lineage>
        <taxon>Bacteria</taxon>
        <taxon>Pseudomonadati</taxon>
        <taxon>Planctomycetota</taxon>
        <taxon>Planctomycetia</taxon>
        <taxon>Planctomycetales</taxon>
        <taxon>Planctomycetaceae</taxon>
        <taxon>Maioricimonas</taxon>
    </lineage>
</organism>
<dbReference type="InterPro" id="IPR010432">
    <property type="entry name" value="RDD"/>
</dbReference>
<dbReference type="EMBL" id="CP036275">
    <property type="protein sequence ID" value="QDU36828.1"/>
    <property type="molecule type" value="Genomic_DNA"/>
</dbReference>
<evidence type="ECO:0000256" key="5">
    <source>
        <dbReference type="ARBA" id="ARBA00023136"/>
    </source>
</evidence>
<dbReference type="PANTHER" id="PTHR36115">
    <property type="entry name" value="PROLINE-RICH ANTIGEN HOMOLOG-RELATED"/>
    <property type="match status" value="1"/>
</dbReference>
<name>A0A517Z300_9PLAN</name>
<keyword evidence="5 6" id="KW-0472">Membrane</keyword>
<feature type="domain" description="RDD" evidence="7">
    <location>
        <begin position="395"/>
        <end position="533"/>
    </location>
</feature>
<proteinExistence type="predicted"/>
<feature type="transmembrane region" description="Helical" evidence="6">
    <location>
        <begin position="502"/>
        <end position="521"/>
    </location>
</feature>
<dbReference type="InterPro" id="IPR051791">
    <property type="entry name" value="Pra-immunoreactive"/>
</dbReference>